<evidence type="ECO:0000313" key="1">
    <source>
        <dbReference type="EMBL" id="GME76253.1"/>
    </source>
</evidence>
<reference evidence="1" key="1">
    <citation type="submission" date="2023-04" db="EMBL/GenBank/DDBJ databases">
        <title>Ambrosiozyma monospora NBRC 10751.</title>
        <authorList>
            <person name="Ichikawa N."/>
            <person name="Sato H."/>
            <person name="Tonouchi N."/>
        </authorList>
    </citation>
    <scope>NUCLEOTIDE SEQUENCE</scope>
    <source>
        <strain evidence="1">NBRC 10751</strain>
    </source>
</reference>
<evidence type="ECO:0000313" key="2">
    <source>
        <dbReference type="Proteomes" id="UP001165064"/>
    </source>
</evidence>
<comment type="caution">
    <text evidence="1">The sequence shown here is derived from an EMBL/GenBank/DDBJ whole genome shotgun (WGS) entry which is preliminary data.</text>
</comment>
<keyword evidence="2" id="KW-1185">Reference proteome</keyword>
<sequence>MDQKSLKQFDNSSIGAHLYSFCIPNTKIESWFIFLKSDELLTRAFYLLLQRVNARFDDDHITLESCVMTNFMKFNEISKGMIDPFVDFLLECLENDSRRIVSMNVTGSDEKDNADIVDLHGFDIDTISVACRANQFFIDEGTGILEEICDTFHNDHNFSLRIEDLNISYPNCPSAKVAEILIETKKKYPLLNIKTKCSEYYSWDYHAEIFRAHKKSYISPSFDSEKLGASYGRSFYKY</sequence>
<protein>
    <submittedName>
        <fullName evidence="1">Unnamed protein product</fullName>
    </submittedName>
</protein>
<gene>
    <name evidence="1" type="ORF">Amon02_000251400</name>
</gene>
<name>A0ACB5SY28_AMBMO</name>
<dbReference type="Proteomes" id="UP001165064">
    <property type="component" value="Unassembled WGS sequence"/>
</dbReference>
<dbReference type="EMBL" id="BSXS01001464">
    <property type="protein sequence ID" value="GME76253.1"/>
    <property type="molecule type" value="Genomic_DNA"/>
</dbReference>
<proteinExistence type="predicted"/>
<accession>A0ACB5SY28</accession>
<organism evidence="1 2">
    <name type="scientific">Ambrosiozyma monospora</name>
    <name type="common">Yeast</name>
    <name type="synonym">Endomycopsis monosporus</name>
    <dbReference type="NCBI Taxonomy" id="43982"/>
    <lineage>
        <taxon>Eukaryota</taxon>
        <taxon>Fungi</taxon>
        <taxon>Dikarya</taxon>
        <taxon>Ascomycota</taxon>
        <taxon>Saccharomycotina</taxon>
        <taxon>Pichiomycetes</taxon>
        <taxon>Pichiales</taxon>
        <taxon>Pichiaceae</taxon>
        <taxon>Ambrosiozyma</taxon>
    </lineage>
</organism>